<feature type="domain" description="Outer membrane protein beta-barrel" evidence="4">
    <location>
        <begin position="380"/>
        <end position="768"/>
    </location>
</feature>
<dbReference type="InterPro" id="IPR036942">
    <property type="entry name" value="Beta-barrel_TonB_sf"/>
</dbReference>
<evidence type="ECO:0000259" key="4">
    <source>
        <dbReference type="Pfam" id="PF14905"/>
    </source>
</evidence>
<dbReference type="EMBL" id="JBDJNQ010000002">
    <property type="protein sequence ID" value="MEN5376872.1"/>
    <property type="molecule type" value="Genomic_DNA"/>
</dbReference>
<evidence type="ECO:0000256" key="2">
    <source>
        <dbReference type="ARBA" id="ARBA00023136"/>
    </source>
</evidence>
<accession>A0ABV0BQU1</accession>
<dbReference type="InterPro" id="IPR041700">
    <property type="entry name" value="OMP_b-brl_3"/>
</dbReference>
<proteinExistence type="predicted"/>
<evidence type="ECO:0000256" key="3">
    <source>
        <dbReference type="ARBA" id="ARBA00023237"/>
    </source>
</evidence>
<keyword evidence="3" id="KW-0998">Cell outer membrane</keyword>
<keyword evidence="2" id="KW-0472">Membrane</keyword>
<dbReference type="Proteomes" id="UP001409291">
    <property type="component" value="Unassembled WGS sequence"/>
</dbReference>
<organism evidence="5 6">
    <name type="scientific">Sphingobacterium kitahiroshimense</name>
    <dbReference type="NCBI Taxonomy" id="470446"/>
    <lineage>
        <taxon>Bacteria</taxon>
        <taxon>Pseudomonadati</taxon>
        <taxon>Bacteroidota</taxon>
        <taxon>Sphingobacteriia</taxon>
        <taxon>Sphingobacteriales</taxon>
        <taxon>Sphingobacteriaceae</taxon>
        <taxon>Sphingobacterium</taxon>
    </lineage>
</organism>
<comment type="subcellular location">
    <subcellularLocation>
        <location evidence="1">Cell outer membrane</location>
    </subcellularLocation>
</comment>
<evidence type="ECO:0000313" key="5">
    <source>
        <dbReference type="EMBL" id="MEN5376872.1"/>
    </source>
</evidence>
<dbReference type="Gene3D" id="2.40.170.20">
    <property type="entry name" value="TonB-dependent receptor, beta-barrel domain"/>
    <property type="match status" value="1"/>
</dbReference>
<sequence>MKYLIILLLLPFLGQAQGKRLSVGVCDQNEIPLKGATVILLDSINKPIHTLRLDTAGRFDFVIEDNRLYRMAISHLNYQSRELNFRSDTLQVPLLIKLSPNESKLEEAQVTGKRPRVTRKIDRLEFNVQGSNLSGLNSWDILKRTPMVMVSGSSIAVRGDKKVVVMINERKLMMSGEELKTLLENTAGSDVQSIEVITSPPAKYEAEGSTIINIKLNKSQLFGYRGTLLALAEQSNYGKQLFGLTQYYKNEKVNVRATYNFGRGTYARYGTDFVYYPNDQTSWESVMTRIDKNNSQNSYVFSFDYTPDTTWNIAIGLNGYYGPKSTGLYEVPTSIYNKEGLMESYYLTKNDHIESRKTNNFYLQVNKKINSNWNANWSSYFTTNRKSNLQDVWTDLQFKNQDPKSTRFLSDNATQNQLFTTQLDLSVNMNNIAIEFGGKFSAVKTKSTLMFSDDASGSFEPRSDKSNIFDYDEQQAAVYGSIAYKWRKWSWKGGLRLENTALEGVVSEPEDRNNQNYWVLFPTFYAQYQTDQEYQWGFSYGKRISRPAYSWLNPAKSYYNLFSYFQGDPRLKATIIHNLNITLTKKDWNVDLFYRYEQWPSMEIAIQDNINHQLIYHYTNIRNGQGAGVDLGKSFQLLKNWSLNAQLEGMYNVNNYQGSDMQLYRNRVWMANGNFSSIFVLNKESDWNLELGNTFESPTIQGPFKITGYSSTYLITSRKFFRKRFEVNLSFMDIFKSERQRVSSKYADQNNYYNDYRDTRKVNITLRYHFGNQKIKNNSSMPKKTEEQGRL</sequence>
<gene>
    <name evidence="5" type="ORF">ABE541_06330</name>
</gene>
<dbReference type="SUPFAM" id="SSF56935">
    <property type="entry name" value="Porins"/>
    <property type="match status" value="1"/>
</dbReference>
<keyword evidence="6" id="KW-1185">Reference proteome</keyword>
<dbReference type="RefSeq" id="WP_346580948.1">
    <property type="nucleotide sequence ID" value="NZ_JBDJLH010000003.1"/>
</dbReference>
<comment type="caution">
    <text evidence="5">The sequence shown here is derived from an EMBL/GenBank/DDBJ whole genome shotgun (WGS) entry which is preliminary data.</text>
</comment>
<evidence type="ECO:0000256" key="1">
    <source>
        <dbReference type="ARBA" id="ARBA00004442"/>
    </source>
</evidence>
<evidence type="ECO:0000313" key="6">
    <source>
        <dbReference type="Proteomes" id="UP001409291"/>
    </source>
</evidence>
<protein>
    <submittedName>
        <fullName evidence="5">Outer membrane beta-barrel family protein</fullName>
    </submittedName>
</protein>
<reference evidence="5 6" key="1">
    <citation type="submission" date="2024-04" db="EMBL/GenBank/DDBJ databases">
        <title>WGS of bacteria from Torrens River.</title>
        <authorList>
            <person name="Wyrsch E.R."/>
            <person name="Drigo B."/>
        </authorList>
    </citation>
    <scope>NUCLEOTIDE SEQUENCE [LARGE SCALE GENOMIC DNA]</scope>
    <source>
        <strain evidence="5 6">TWI391</strain>
    </source>
</reference>
<dbReference type="Pfam" id="PF14905">
    <property type="entry name" value="OMP_b-brl_3"/>
    <property type="match status" value="1"/>
</dbReference>
<name>A0ABV0BQU1_9SPHI</name>